<keyword evidence="3" id="KW-1185">Reference proteome</keyword>
<dbReference type="GO" id="GO:0005886">
    <property type="term" value="C:plasma membrane"/>
    <property type="evidence" value="ECO:0007669"/>
    <property type="project" value="TreeGrafter"/>
</dbReference>
<dbReference type="Gene3D" id="3.40.710.10">
    <property type="entry name" value="DD-peptidase/beta-lactamase superfamily"/>
    <property type="match status" value="1"/>
</dbReference>
<dbReference type="InterPro" id="IPR007887">
    <property type="entry name" value="MecA_N"/>
</dbReference>
<evidence type="ECO:0000313" key="2">
    <source>
        <dbReference type="EMBL" id="OXR46276.1"/>
    </source>
</evidence>
<dbReference type="Proteomes" id="UP000215506">
    <property type="component" value="Unassembled WGS sequence"/>
</dbReference>
<dbReference type="GO" id="GO:0071972">
    <property type="term" value="F:peptidoglycan L,D-transpeptidase activity"/>
    <property type="evidence" value="ECO:0007669"/>
    <property type="project" value="TreeGrafter"/>
</dbReference>
<accession>A0A231HBZ8</accession>
<dbReference type="PANTHER" id="PTHR30627:SF24">
    <property type="entry name" value="PENICILLIN-BINDING PROTEIN 4B"/>
    <property type="match status" value="1"/>
</dbReference>
<proteinExistence type="predicted"/>
<gene>
    <name evidence="2" type="ORF">B7C42_01242</name>
</gene>
<dbReference type="GO" id="GO:0071555">
    <property type="term" value="P:cell wall organization"/>
    <property type="evidence" value="ECO:0007669"/>
    <property type="project" value="TreeGrafter"/>
</dbReference>
<dbReference type="InterPro" id="IPR050515">
    <property type="entry name" value="Beta-lactam/transpept"/>
</dbReference>
<dbReference type="GO" id="GO:0046677">
    <property type="term" value="P:response to antibiotic"/>
    <property type="evidence" value="ECO:0007669"/>
    <property type="project" value="InterPro"/>
</dbReference>
<reference evidence="2 3" key="1">
    <citation type="submission" date="2017-07" db="EMBL/GenBank/DDBJ databases">
        <title>First draft Genome Sequence of Nocardia cerradoensis isolated from human infection.</title>
        <authorList>
            <person name="Carrasco G."/>
        </authorList>
    </citation>
    <scope>NUCLEOTIDE SEQUENCE [LARGE SCALE GENOMIC DNA]</scope>
    <source>
        <strain evidence="2 3">CNM20130759</strain>
    </source>
</reference>
<dbReference type="Pfam" id="PF05223">
    <property type="entry name" value="MecA_N"/>
    <property type="match status" value="1"/>
</dbReference>
<dbReference type="RefSeq" id="WP_039781622.1">
    <property type="nucleotide sequence ID" value="NZ_JAAXOR010000005.1"/>
</dbReference>
<organism evidence="2 3">
    <name type="scientific">Nocardia cerradoensis</name>
    <dbReference type="NCBI Taxonomy" id="85688"/>
    <lineage>
        <taxon>Bacteria</taxon>
        <taxon>Bacillati</taxon>
        <taxon>Actinomycetota</taxon>
        <taxon>Actinomycetes</taxon>
        <taxon>Mycobacteriales</taxon>
        <taxon>Nocardiaceae</taxon>
        <taxon>Nocardia</taxon>
    </lineage>
</organism>
<dbReference type="AlphaFoldDB" id="A0A231HBZ8"/>
<comment type="caution">
    <text evidence="2">The sequence shown here is derived from an EMBL/GenBank/DDBJ whole genome shotgun (WGS) entry which is preliminary data.</text>
</comment>
<dbReference type="PROSITE" id="PS51257">
    <property type="entry name" value="PROKAR_LIPOPROTEIN"/>
    <property type="match status" value="1"/>
</dbReference>
<evidence type="ECO:0000313" key="3">
    <source>
        <dbReference type="Proteomes" id="UP000215506"/>
    </source>
</evidence>
<dbReference type="PANTHER" id="PTHR30627">
    <property type="entry name" value="PEPTIDOGLYCAN D,D-TRANSPEPTIDASE"/>
    <property type="match status" value="1"/>
</dbReference>
<protein>
    <recommendedName>
        <fullName evidence="1">NTF2-like N-terminal transpeptidase domain-containing protein</fullName>
    </recommendedName>
</protein>
<evidence type="ECO:0000259" key="1">
    <source>
        <dbReference type="Pfam" id="PF05223"/>
    </source>
</evidence>
<name>A0A231HBZ8_9NOCA</name>
<sequence>MDVWGSRRFRVRGAVALAAIAAVAIVMGSCDFHSTPSGPEGVVEHFTQLMDDRDAAGAAALTSYPSGAESTLKSMFDGLQPGKPDYKLVQFISLDGDSAMFNLKAAWNFGPGKDWSYDLQGNIRKLAIGWRISWDPTVVMPQLDSKRSVKLVRTEATPPPKVNDNDGQPLLTQQTINVIKVDPTKTGDPVGTTNALADAIAPVAPLITGASLMQQLAGSQGKPITAVSLREDDFAILEPRMASIPGVVMEKQPRLIVADRRVWSPMTEALQKVWQENRDQHAGWGVQLFEPDGRMVTQLAGYQGPPGPDIASTMDQKLQRAAEDAVVSVGTAASIVAIQPSTGAVVAAAQNNYASAQGAPAFTATYPVGGAMDLFKAVASIQKKKAPQDVSVQDAAEAAAMLGVGIGFKVPGLDETTGRLPIGGRGVEQVKQGANDPILASPFGMAIAAATIARGSVAPPMIEIGRPGTTEAKLEPLPGDVVDKLRGMLRDATGSPQEVTVSRYAGVTAFTANAGSDGWLIANAGDLAFAIHIDDVDSGDATSRMAARMLQSLATPDDKK</sequence>
<dbReference type="SUPFAM" id="SSF56601">
    <property type="entry name" value="beta-lactamase/transpeptidase-like"/>
    <property type="match status" value="1"/>
</dbReference>
<dbReference type="InterPro" id="IPR012338">
    <property type="entry name" value="Beta-lactam/transpept-like"/>
</dbReference>
<dbReference type="GO" id="GO:0008658">
    <property type="term" value="F:penicillin binding"/>
    <property type="evidence" value="ECO:0007669"/>
    <property type="project" value="TreeGrafter"/>
</dbReference>
<dbReference type="EMBL" id="NGAF01000002">
    <property type="protein sequence ID" value="OXR46276.1"/>
    <property type="molecule type" value="Genomic_DNA"/>
</dbReference>
<feature type="domain" description="NTF2-like N-terminal transpeptidase" evidence="1">
    <location>
        <begin position="39"/>
        <end position="145"/>
    </location>
</feature>